<organism evidence="2 3">
    <name type="scientific">Paenibacillus algorifonticola</name>
    <dbReference type="NCBI Taxonomy" id="684063"/>
    <lineage>
        <taxon>Bacteria</taxon>
        <taxon>Bacillati</taxon>
        <taxon>Bacillota</taxon>
        <taxon>Bacilli</taxon>
        <taxon>Bacillales</taxon>
        <taxon>Paenibacillaceae</taxon>
        <taxon>Paenibacillus</taxon>
    </lineage>
</organism>
<name>A0A1I2I2X5_9BACL</name>
<sequence length="135" mass="14963">MATNPINSRFPEKCYAKGGTSSIDENGTWTYINKNGQSVSYPNGYPDFSPYAHPTVEPVKIKIARPTNRPADYKAANAEARLSKDSDPPITEPNKPPANYAWYYHEDGETMILVNDKIHTEFTHSGGVSKVNGKN</sequence>
<feature type="region of interest" description="Disordered" evidence="1">
    <location>
        <begin position="68"/>
        <end position="97"/>
    </location>
</feature>
<protein>
    <submittedName>
        <fullName evidence="2">A nuclease of the HNH/ENDO VII superfamily with conserved WHH</fullName>
    </submittedName>
</protein>
<reference evidence="3" key="1">
    <citation type="submission" date="2016-10" db="EMBL/GenBank/DDBJ databases">
        <authorList>
            <person name="Varghese N."/>
            <person name="Submissions S."/>
        </authorList>
    </citation>
    <scope>NUCLEOTIDE SEQUENCE [LARGE SCALE GENOMIC DNA]</scope>
    <source>
        <strain evidence="3">CGMCC 1.10223</strain>
    </source>
</reference>
<evidence type="ECO:0000313" key="2">
    <source>
        <dbReference type="EMBL" id="SFF35980.1"/>
    </source>
</evidence>
<gene>
    <name evidence="2" type="ORF">SAMN04487969_12952</name>
</gene>
<evidence type="ECO:0000256" key="1">
    <source>
        <dbReference type="SAM" id="MobiDB-lite"/>
    </source>
</evidence>
<evidence type="ECO:0000313" key="3">
    <source>
        <dbReference type="Proteomes" id="UP000183410"/>
    </source>
</evidence>
<keyword evidence="3" id="KW-1185">Reference proteome</keyword>
<dbReference type="RefSeq" id="WP_231594420.1">
    <property type="nucleotide sequence ID" value="NZ_FONN01000029.1"/>
</dbReference>
<accession>A0A1I2I2X5</accession>
<dbReference type="EMBL" id="FONN01000029">
    <property type="protein sequence ID" value="SFF35980.1"/>
    <property type="molecule type" value="Genomic_DNA"/>
</dbReference>
<dbReference type="AlphaFoldDB" id="A0A1I2I2X5"/>
<proteinExistence type="predicted"/>
<dbReference type="Proteomes" id="UP000183410">
    <property type="component" value="Unassembled WGS sequence"/>
</dbReference>
<dbReference type="Pfam" id="PF12639">
    <property type="entry name" value="Colicin-DNase"/>
    <property type="match status" value="1"/>
</dbReference>